<comment type="caution">
    <text evidence="1">The sequence shown here is derived from an EMBL/GenBank/DDBJ whole genome shotgun (WGS) entry which is preliminary data.</text>
</comment>
<proteinExistence type="predicted"/>
<evidence type="ECO:0000313" key="2">
    <source>
        <dbReference type="Proteomes" id="UP001054945"/>
    </source>
</evidence>
<evidence type="ECO:0000313" key="1">
    <source>
        <dbReference type="EMBL" id="GIY96977.1"/>
    </source>
</evidence>
<dbReference type="AlphaFoldDB" id="A0AAV4XQM2"/>
<dbReference type="EMBL" id="BPLR01018108">
    <property type="protein sequence ID" value="GIY96977.1"/>
    <property type="molecule type" value="Genomic_DNA"/>
</dbReference>
<organism evidence="1 2">
    <name type="scientific">Caerostris extrusa</name>
    <name type="common">Bark spider</name>
    <name type="synonym">Caerostris bankana</name>
    <dbReference type="NCBI Taxonomy" id="172846"/>
    <lineage>
        <taxon>Eukaryota</taxon>
        <taxon>Metazoa</taxon>
        <taxon>Ecdysozoa</taxon>
        <taxon>Arthropoda</taxon>
        <taxon>Chelicerata</taxon>
        <taxon>Arachnida</taxon>
        <taxon>Araneae</taxon>
        <taxon>Araneomorphae</taxon>
        <taxon>Entelegynae</taxon>
        <taxon>Araneoidea</taxon>
        <taxon>Araneidae</taxon>
        <taxon>Caerostris</taxon>
    </lineage>
</organism>
<accession>A0AAV4XQM2</accession>
<sequence>MYPSNLNHPLARSVAGVGGVPNHPALSEGDEIGRGSRQCGHATRVAIFHPTATWRNTLQIRALRGEAPDPAENMVGVVLLGICNSSVSEGSSGFVGGYALLDLEKYWAFDFSLEKNDFQKLLR</sequence>
<reference evidence="1 2" key="1">
    <citation type="submission" date="2021-06" db="EMBL/GenBank/DDBJ databases">
        <title>Caerostris extrusa draft genome.</title>
        <authorList>
            <person name="Kono N."/>
            <person name="Arakawa K."/>
        </authorList>
    </citation>
    <scope>NUCLEOTIDE SEQUENCE [LARGE SCALE GENOMIC DNA]</scope>
</reference>
<gene>
    <name evidence="1" type="ORF">CEXT_348781</name>
</gene>
<protein>
    <submittedName>
        <fullName evidence="1">Uncharacterized protein</fullName>
    </submittedName>
</protein>
<keyword evidence="2" id="KW-1185">Reference proteome</keyword>
<name>A0AAV4XQM2_CAEEX</name>
<dbReference type="Proteomes" id="UP001054945">
    <property type="component" value="Unassembled WGS sequence"/>
</dbReference>